<organism evidence="1 2">
    <name type="scientific">Calothrix parasitica NIES-267</name>
    <dbReference type="NCBI Taxonomy" id="1973488"/>
    <lineage>
        <taxon>Bacteria</taxon>
        <taxon>Bacillati</taxon>
        <taxon>Cyanobacteriota</taxon>
        <taxon>Cyanophyceae</taxon>
        <taxon>Nostocales</taxon>
        <taxon>Calotrichaceae</taxon>
        <taxon>Calothrix</taxon>
    </lineage>
</organism>
<name>A0A1Z4LMM6_9CYAN</name>
<proteinExistence type="predicted"/>
<protein>
    <submittedName>
        <fullName evidence="1">Uncharacterized protein</fullName>
    </submittedName>
</protein>
<sequence length="50" mass="5602">MSVTNGAGIFFLENLQQGSYKLLVNDRNAESGEIVIDENSDNMQEVELRI</sequence>
<gene>
    <name evidence="1" type="ORF">NIES267_18270</name>
</gene>
<evidence type="ECO:0000313" key="2">
    <source>
        <dbReference type="Proteomes" id="UP000218418"/>
    </source>
</evidence>
<dbReference type="EMBL" id="AP018227">
    <property type="protein sequence ID" value="BAY82348.1"/>
    <property type="molecule type" value="Genomic_DNA"/>
</dbReference>
<evidence type="ECO:0000313" key="1">
    <source>
        <dbReference type="EMBL" id="BAY82348.1"/>
    </source>
</evidence>
<dbReference type="AlphaFoldDB" id="A0A1Z4LMM6"/>
<keyword evidence="2" id="KW-1185">Reference proteome</keyword>
<reference evidence="1 2" key="1">
    <citation type="submission" date="2017-06" db="EMBL/GenBank/DDBJ databases">
        <title>Genome sequencing of cyanobaciteial culture collection at National Institute for Environmental Studies (NIES).</title>
        <authorList>
            <person name="Hirose Y."/>
            <person name="Shimura Y."/>
            <person name="Fujisawa T."/>
            <person name="Nakamura Y."/>
            <person name="Kawachi M."/>
        </authorList>
    </citation>
    <scope>NUCLEOTIDE SEQUENCE [LARGE SCALE GENOMIC DNA]</scope>
    <source>
        <strain evidence="1 2">NIES-267</strain>
    </source>
</reference>
<dbReference type="Proteomes" id="UP000218418">
    <property type="component" value="Chromosome"/>
</dbReference>
<accession>A0A1Z4LMM6</accession>